<evidence type="ECO:0000256" key="1">
    <source>
        <dbReference type="SAM" id="MobiDB-lite"/>
    </source>
</evidence>
<evidence type="ECO:0000313" key="3">
    <source>
        <dbReference type="EMBL" id="OAA52040.1"/>
    </source>
</evidence>
<dbReference type="Proteomes" id="UP000243498">
    <property type="component" value="Unassembled WGS sequence"/>
</dbReference>
<organism evidence="3 4">
    <name type="scientific">Metarhizium rileyi (strain RCEF 4871)</name>
    <name type="common">Nomuraea rileyi</name>
    <dbReference type="NCBI Taxonomy" id="1649241"/>
    <lineage>
        <taxon>Eukaryota</taxon>
        <taxon>Fungi</taxon>
        <taxon>Dikarya</taxon>
        <taxon>Ascomycota</taxon>
        <taxon>Pezizomycotina</taxon>
        <taxon>Sordariomycetes</taxon>
        <taxon>Hypocreomycetidae</taxon>
        <taxon>Hypocreales</taxon>
        <taxon>Clavicipitaceae</taxon>
        <taxon>Metarhizium</taxon>
    </lineage>
</organism>
<keyword evidence="4" id="KW-1185">Reference proteome</keyword>
<accession>A0A162M7H5</accession>
<gene>
    <name evidence="3" type="ORF">NOR_00633</name>
</gene>
<feature type="signal peptide" evidence="2">
    <location>
        <begin position="1"/>
        <end position="17"/>
    </location>
</feature>
<dbReference type="AlphaFoldDB" id="A0A162M7H5"/>
<protein>
    <submittedName>
        <fullName evidence="3">Uncharacterized protein</fullName>
    </submittedName>
</protein>
<feature type="region of interest" description="Disordered" evidence="1">
    <location>
        <begin position="283"/>
        <end position="307"/>
    </location>
</feature>
<evidence type="ECO:0000313" key="4">
    <source>
        <dbReference type="Proteomes" id="UP000243498"/>
    </source>
</evidence>
<reference evidence="3 4" key="1">
    <citation type="journal article" date="2016" name="Genome Biol. Evol.">
        <title>Divergent and convergent evolution of fungal pathogenicity.</title>
        <authorList>
            <person name="Shang Y."/>
            <person name="Xiao G."/>
            <person name="Zheng P."/>
            <person name="Cen K."/>
            <person name="Zhan S."/>
            <person name="Wang C."/>
        </authorList>
    </citation>
    <scope>NUCLEOTIDE SEQUENCE [LARGE SCALE GENOMIC DNA]</scope>
    <source>
        <strain evidence="3 4">RCEF 4871</strain>
    </source>
</reference>
<proteinExistence type="predicted"/>
<comment type="caution">
    <text evidence="3">The sequence shown here is derived from an EMBL/GenBank/DDBJ whole genome shotgun (WGS) entry which is preliminary data.</text>
</comment>
<evidence type="ECO:0000256" key="2">
    <source>
        <dbReference type="SAM" id="SignalP"/>
    </source>
</evidence>
<keyword evidence="2" id="KW-0732">Signal</keyword>
<name>A0A162M7H5_METRR</name>
<dbReference type="EMBL" id="AZHC01000001">
    <property type="protein sequence ID" value="OAA52040.1"/>
    <property type="molecule type" value="Genomic_DNA"/>
</dbReference>
<feature type="chain" id="PRO_5007837531" evidence="2">
    <location>
        <begin position="18"/>
        <end position="307"/>
    </location>
</feature>
<sequence>MHIIALASLLFFSPIYGQDLPIDTSRYKQYINETTEWIESHLRLDPDEPAVSFTNYTRAHGCPWYANNIFHSTVGDCTTAEYYIQNKMFELHNVTAFAKVEVLPRSTEFHSPTGAQISGVLGFTTSKANSVSQSNRKDWNVFGVSPIAILAHGGSHETSLSTTDTNGISLDLTHSFACPHHASCKTLVFTWYSTMRGLCQHFPMLNCNGEVPDACEYRCLNVPFKNQWCGGLLMYDRWEHRAILKTMNGWEDDDIAHLDNGYKWSVRTKQLFDEEKKVWTSKPEIPEPYLSPEMESQRPREEEEGSE</sequence>